<organism evidence="1 2">
    <name type="scientific">Mesorhizobium alhagi CCNWXJ12-2</name>
    <dbReference type="NCBI Taxonomy" id="1107882"/>
    <lineage>
        <taxon>Bacteria</taxon>
        <taxon>Pseudomonadati</taxon>
        <taxon>Pseudomonadota</taxon>
        <taxon>Alphaproteobacteria</taxon>
        <taxon>Hyphomicrobiales</taxon>
        <taxon>Phyllobacteriaceae</taxon>
        <taxon>Allomesorhizobium</taxon>
    </lineage>
</organism>
<feature type="non-terminal residue" evidence="1">
    <location>
        <position position="1"/>
    </location>
</feature>
<evidence type="ECO:0000313" key="2">
    <source>
        <dbReference type="Proteomes" id="UP000003250"/>
    </source>
</evidence>
<sequence>DIINAAIALFITAKSGMIDRIVKLGRRAWTRS</sequence>
<proteinExistence type="predicted"/>
<dbReference type="AlphaFoldDB" id="H0HZ12"/>
<reference evidence="1 2" key="1">
    <citation type="journal article" date="2012" name="J. Bacteriol.">
        <title>Draft Genome Sequence of Mesorhizobium alhagi CCNWXJ12-2T, a Novel Salt-Resistant Species Isolated from the Desert of Northwestern China.</title>
        <authorList>
            <person name="Zhou M."/>
            <person name="Chen W."/>
            <person name="Chen H."/>
            <person name="Wei G."/>
        </authorList>
    </citation>
    <scope>NUCLEOTIDE SEQUENCE [LARGE SCALE GENOMIC DNA]</scope>
    <source>
        <strain evidence="1 2">CCNWXJ12-2</strain>
    </source>
</reference>
<keyword evidence="2" id="KW-1185">Reference proteome</keyword>
<name>H0HZ12_9HYPH</name>
<dbReference type="Proteomes" id="UP000003250">
    <property type="component" value="Unassembled WGS sequence"/>
</dbReference>
<accession>H0HZ12</accession>
<evidence type="ECO:0000313" key="1">
    <source>
        <dbReference type="EMBL" id="EHK54030.1"/>
    </source>
</evidence>
<dbReference type="EMBL" id="AHAM01000240">
    <property type="protein sequence ID" value="EHK54030.1"/>
    <property type="molecule type" value="Genomic_DNA"/>
</dbReference>
<protein>
    <submittedName>
        <fullName evidence="1">Uncharacterized protein</fullName>
    </submittedName>
</protein>
<gene>
    <name evidence="1" type="ORF">MAXJ12_27233</name>
</gene>